<name>A0A0J7JUW8_LASNI</name>
<comment type="caution">
    <text evidence="1">The sequence shown here is derived from an EMBL/GenBank/DDBJ whole genome shotgun (WGS) entry which is preliminary data.</text>
</comment>
<dbReference type="EMBL" id="LBMM01030398">
    <property type="protein sequence ID" value="KMQ81904.1"/>
    <property type="molecule type" value="Genomic_DNA"/>
</dbReference>
<organism evidence="1 2">
    <name type="scientific">Lasius niger</name>
    <name type="common">Black garden ant</name>
    <dbReference type="NCBI Taxonomy" id="67767"/>
    <lineage>
        <taxon>Eukaryota</taxon>
        <taxon>Metazoa</taxon>
        <taxon>Ecdysozoa</taxon>
        <taxon>Arthropoda</taxon>
        <taxon>Hexapoda</taxon>
        <taxon>Insecta</taxon>
        <taxon>Pterygota</taxon>
        <taxon>Neoptera</taxon>
        <taxon>Endopterygota</taxon>
        <taxon>Hymenoptera</taxon>
        <taxon>Apocrita</taxon>
        <taxon>Aculeata</taxon>
        <taxon>Formicoidea</taxon>
        <taxon>Formicidae</taxon>
        <taxon>Formicinae</taxon>
        <taxon>Lasius</taxon>
        <taxon>Lasius</taxon>
    </lineage>
</organism>
<dbReference type="PaxDb" id="67767-A0A0J7JUW8"/>
<gene>
    <name evidence="1" type="ORF">RF55_24812</name>
</gene>
<reference evidence="1 2" key="1">
    <citation type="submission" date="2015-04" db="EMBL/GenBank/DDBJ databases">
        <title>Lasius niger genome sequencing.</title>
        <authorList>
            <person name="Konorov E.A."/>
            <person name="Nikitin M.A."/>
            <person name="Kirill M.V."/>
            <person name="Chang P."/>
        </authorList>
    </citation>
    <scope>NUCLEOTIDE SEQUENCE [LARGE SCALE GENOMIC DNA]</scope>
    <source>
        <tissue evidence="1">Whole</tissue>
    </source>
</reference>
<sequence length="215" mass="23841">MVHHVHRPQQAETMVQTVQPVETEVPRQQGEQPHQQWRPGIQQPQAEMRGHIAVAGDLQPAEQPQHDMAGIQVEHQIVPVDRLATPPLQRHRLGHHDEQHEHYRQCQIAHPISPLTTRLRRVFMRRASQPANSASSAPPAKSTNKCRRSCRIENAIATPHSIHSAVRTLRSPSLSAHTASTVSAICNEGRQFCGESTRVNAASSCALIPTPSFCG</sequence>
<dbReference type="Proteomes" id="UP000036403">
    <property type="component" value="Unassembled WGS sequence"/>
</dbReference>
<evidence type="ECO:0000313" key="2">
    <source>
        <dbReference type="Proteomes" id="UP000036403"/>
    </source>
</evidence>
<proteinExistence type="predicted"/>
<dbReference type="AlphaFoldDB" id="A0A0J7JUW8"/>
<accession>A0A0J7JUW8</accession>
<evidence type="ECO:0000313" key="1">
    <source>
        <dbReference type="EMBL" id="KMQ81904.1"/>
    </source>
</evidence>
<keyword evidence="2" id="KW-1185">Reference proteome</keyword>
<protein>
    <submittedName>
        <fullName evidence="1">Uncharacterized protein</fullName>
    </submittedName>
</protein>